<organism evidence="2 3">
    <name type="scientific">Pseudarthrobacter enclensis</name>
    <dbReference type="NCBI Taxonomy" id="993070"/>
    <lineage>
        <taxon>Bacteria</taxon>
        <taxon>Bacillati</taxon>
        <taxon>Actinomycetota</taxon>
        <taxon>Actinomycetes</taxon>
        <taxon>Micrococcales</taxon>
        <taxon>Micrococcaceae</taxon>
        <taxon>Pseudarthrobacter</taxon>
    </lineage>
</organism>
<evidence type="ECO:0000256" key="1">
    <source>
        <dbReference type="SAM" id="Phobius"/>
    </source>
</evidence>
<accession>A0A0V8I8F8</accession>
<proteinExistence type="predicted"/>
<protein>
    <recommendedName>
        <fullName evidence="4">HdeD family acid-resistance protein</fullName>
    </recommendedName>
</protein>
<dbReference type="AlphaFoldDB" id="A0A0V8I8F8"/>
<feature type="transmembrane region" description="Helical" evidence="1">
    <location>
        <begin position="49"/>
        <end position="70"/>
    </location>
</feature>
<evidence type="ECO:0000313" key="3">
    <source>
        <dbReference type="Proteomes" id="UP000053199"/>
    </source>
</evidence>
<evidence type="ECO:0008006" key="4">
    <source>
        <dbReference type="Google" id="ProtNLM"/>
    </source>
</evidence>
<feature type="transmembrane region" description="Helical" evidence="1">
    <location>
        <begin position="138"/>
        <end position="156"/>
    </location>
</feature>
<keyword evidence="1" id="KW-1133">Transmembrane helix</keyword>
<feature type="transmembrane region" description="Helical" evidence="1">
    <location>
        <begin position="162"/>
        <end position="185"/>
    </location>
</feature>
<name>A0A0V8I8F8_9MICC</name>
<dbReference type="OrthoDB" id="4954718at2"/>
<sequence length="196" mass="19551">MTQPLMPAGAASGTAPRADLWKPVLLRSAAALVFGAITIFWAAPSVEAMGWTGGLYLLATGAVTLWGIPATGFARDSGTGKLLSAAGSVLSGAGFAVLLLHSDLLFATIAALGLGVSGALELACGVRNRGRHALARDWITSGIISLGTAAALPFFIGLGAHALLGVAGGGAIISGVLWVLSGLTLRHDSRSAAAKP</sequence>
<feature type="transmembrane region" description="Helical" evidence="1">
    <location>
        <begin position="82"/>
        <end position="100"/>
    </location>
</feature>
<reference evidence="2 3" key="1">
    <citation type="journal article" date="2014" name="Arch. Microbiol.">
        <title>Arthrobacter enclensis sp. nov., isolated from sediment sample.</title>
        <authorList>
            <person name="Dastager S.G."/>
            <person name="Liu Q."/>
            <person name="Tang S.K."/>
            <person name="Krishnamurthi S."/>
            <person name="Lee J.C."/>
            <person name="Li W.J."/>
        </authorList>
    </citation>
    <scope>NUCLEOTIDE SEQUENCE [LARGE SCALE GENOMIC DNA]</scope>
    <source>
        <strain evidence="2 3">NIO-1008</strain>
    </source>
</reference>
<keyword evidence="3" id="KW-1185">Reference proteome</keyword>
<keyword evidence="1" id="KW-0812">Transmembrane</keyword>
<feature type="transmembrane region" description="Helical" evidence="1">
    <location>
        <begin position="24"/>
        <end position="43"/>
    </location>
</feature>
<comment type="caution">
    <text evidence="2">The sequence shown here is derived from an EMBL/GenBank/DDBJ whole genome shotgun (WGS) entry which is preliminary data.</text>
</comment>
<dbReference type="STRING" id="993070.AS031_16470"/>
<gene>
    <name evidence="2" type="ORF">AS031_16470</name>
</gene>
<feature type="transmembrane region" description="Helical" evidence="1">
    <location>
        <begin position="106"/>
        <end position="126"/>
    </location>
</feature>
<dbReference type="RefSeq" id="WP_058269248.1">
    <property type="nucleotide sequence ID" value="NZ_FMAZ01000008.1"/>
</dbReference>
<dbReference type="Proteomes" id="UP000053199">
    <property type="component" value="Unassembled WGS sequence"/>
</dbReference>
<keyword evidence="1" id="KW-0472">Membrane</keyword>
<evidence type="ECO:0000313" key="2">
    <source>
        <dbReference type="EMBL" id="KSU70689.1"/>
    </source>
</evidence>
<dbReference type="EMBL" id="LNQM01000009">
    <property type="protein sequence ID" value="KSU70689.1"/>
    <property type="molecule type" value="Genomic_DNA"/>
</dbReference>